<sequence length="372" mass="41528">MTEYGLKRHFDSGAARLLGGLVVQVHPPFDLDGYVAEVGALVPPLELKDRVRVLSDGLRTRLPEDYPQALAILLSTLGDELGEGEGMFNTSWYLMPVARFVEDHGLGHPEESLDALEQITRRHTGEYAIRPYLDRHHDATMDRVRSWAGSPSLNVRRLASEGIRPRLPWARTLHRFVEDPAPVLEVLEVLRSDPSPYVRKSVANNLNDIARDHPDAVLEVLERWAVESPTPETAWISRHALRVLVKNGDQRALALSGVTGGEHVRADRLVLSPATIRLGESVTLRAEIRNTDRRAHTVAVDYVVHHVRGNGRTLPKVFKLAAVELGPGESRVLEKRHPVREVTTRRYYPGTHVVDLQVNGRVVAGDGFELVT</sequence>
<organism evidence="1 2">
    <name type="scientific">Pseudonocardia alni subsp. carboxydivorans</name>
    <dbReference type="NCBI Taxonomy" id="415010"/>
    <lineage>
        <taxon>Bacteria</taxon>
        <taxon>Bacillati</taxon>
        <taxon>Actinomycetota</taxon>
        <taxon>Actinomycetes</taxon>
        <taxon>Pseudonocardiales</taxon>
        <taxon>Pseudonocardiaceae</taxon>
        <taxon>Pseudonocardia</taxon>
    </lineage>
</organism>
<dbReference type="Gene3D" id="1.25.40.290">
    <property type="entry name" value="ARM repeat domains"/>
    <property type="match status" value="1"/>
</dbReference>
<dbReference type="SUPFAM" id="SSF48371">
    <property type="entry name" value="ARM repeat"/>
    <property type="match status" value="1"/>
</dbReference>
<dbReference type="Pfam" id="PF08713">
    <property type="entry name" value="DNA_alkylation"/>
    <property type="match status" value="1"/>
</dbReference>
<proteinExistence type="predicted"/>
<protein>
    <submittedName>
        <fullName evidence="1">DNA alkylation repair protein</fullName>
    </submittedName>
</protein>
<dbReference type="EMBL" id="JBBPIX010000018">
    <property type="protein sequence ID" value="MEK6466887.1"/>
    <property type="molecule type" value="Genomic_DNA"/>
</dbReference>
<dbReference type="RefSeq" id="WP_346104986.1">
    <property type="nucleotide sequence ID" value="NZ_BAAAOD010000041.1"/>
</dbReference>
<gene>
    <name evidence="1" type="ORF">WG925_24365</name>
</gene>
<evidence type="ECO:0000313" key="1">
    <source>
        <dbReference type="EMBL" id="MEK6466887.1"/>
    </source>
</evidence>
<reference evidence="1 2" key="1">
    <citation type="submission" date="2024-03" db="EMBL/GenBank/DDBJ databases">
        <title>Draft genome sequence of Pseudonocardia carboxydivorans JCM 14827.</title>
        <authorList>
            <person name="Duangmal K."/>
        </authorList>
    </citation>
    <scope>NUCLEOTIDE SEQUENCE [LARGE SCALE GENOMIC DNA]</scope>
    <source>
        <strain evidence="1 2">JCM 14827</strain>
    </source>
</reference>
<name>A0ABU9AM13_PSEA5</name>
<comment type="caution">
    <text evidence="1">The sequence shown here is derived from an EMBL/GenBank/DDBJ whole genome shotgun (WGS) entry which is preliminary data.</text>
</comment>
<keyword evidence="2" id="KW-1185">Reference proteome</keyword>
<dbReference type="InterPro" id="IPR016024">
    <property type="entry name" value="ARM-type_fold"/>
</dbReference>
<dbReference type="InterPro" id="IPR014825">
    <property type="entry name" value="DNA_alkylation"/>
</dbReference>
<accession>A0ABU9AM13</accession>
<dbReference type="Proteomes" id="UP001367513">
    <property type="component" value="Unassembled WGS sequence"/>
</dbReference>
<evidence type="ECO:0000313" key="2">
    <source>
        <dbReference type="Proteomes" id="UP001367513"/>
    </source>
</evidence>